<keyword evidence="4" id="KW-0186">Copper</keyword>
<evidence type="ECO:0000256" key="5">
    <source>
        <dbReference type="SAM" id="MobiDB-lite"/>
    </source>
</evidence>
<keyword evidence="3" id="KW-0732">Signal</keyword>
<protein>
    <recommendedName>
        <fullName evidence="7">CopC domain-containing protein</fullName>
    </recommendedName>
</protein>
<dbReference type="EMBL" id="CP028913">
    <property type="protein sequence ID" value="AWB96484.1"/>
    <property type="molecule type" value="Genomic_DNA"/>
</dbReference>
<accession>A0A2S0WZ62</accession>
<dbReference type="GO" id="GO:0005886">
    <property type="term" value="C:plasma membrane"/>
    <property type="evidence" value="ECO:0007669"/>
    <property type="project" value="TreeGrafter"/>
</dbReference>
<sequence>MPRGAPVRDRRATRTRGEGLPIAMTIATTVDRPTTRTTRLRTMVLAAAALTVAAGITLAGAAPAFAHDELIGSSPEPGQVFDAAPSEVALDFSNDIIEVGTAVVVVDHHGEDVAVGEPVIAGPRVTASLPADLEGEYQVRWRAVSSDGHPIEGTIDFGVGDGATGVWTEQPPHDDAAAEDGDHADSGDEGGEHEGEHAETLDTAAGGPDGWAVAGFVVGGLGILALIAAIIVNAKRKSAGPGAGPRDGNGAGDGTGDGTGSSGGTA</sequence>
<dbReference type="GO" id="GO:0006825">
    <property type="term" value="P:copper ion transport"/>
    <property type="evidence" value="ECO:0007669"/>
    <property type="project" value="InterPro"/>
</dbReference>
<proteinExistence type="predicted"/>
<reference evidence="8 9" key="1">
    <citation type="submission" date="2018-04" db="EMBL/GenBank/DDBJ databases">
        <authorList>
            <person name="Li J."/>
        </authorList>
    </citation>
    <scope>NUCLEOTIDE SEQUENCE [LARGE SCALE GENOMIC DNA]</scope>
    <source>
        <strain evidence="9">30A</strain>
    </source>
</reference>
<evidence type="ECO:0000256" key="2">
    <source>
        <dbReference type="ARBA" id="ARBA00022723"/>
    </source>
</evidence>
<comment type="subcellular location">
    <subcellularLocation>
        <location evidence="1">Cell envelope</location>
    </subcellularLocation>
</comment>
<feature type="transmembrane region" description="Helical" evidence="6">
    <location>
        <begin position="42"/>
        <end position="66"/>
    </location>
</feature>
<evidence type="ECO:0000256" key="4">
    <source>
        <dbReference type="ARBA" id="ARBA00023008"/>
    </source>
</evidence>
<dbReference type="InterPro" id="IPR014755">
    <property type="entry name" value="Cu-Rt/internalin_Ig-like"/>
</dbReference>
<dbReference type="Pfam" id="PF04234">
    <property type="entry name" value="CopC"/>
    <property type="match status" value="1"/>
</dbReference>
<evidence type="ECO:0000256" key="1">
    <source>
        <dbReference type="ARBA" id="ARBA00004196"/>
    </source>
</evidence>
<name>A0A2S0WZ62_9MICO</name>
<feature type="region of interest" description="Disordered" evidence="5">
    <location>
        <begin position="237"/>
        <end position="266"/>
    </location>
</feature>
<dbReference type="InterPro" id="IPR007348">
    <property type="entry name" value="CopC_dom"/>
</dbReference>
<evidence type="ECO:0000259" key="7">
    <source>
        <dbReference type="Pfam" id="PF04234"/>
    </source>
</evidence>
<evidence type="ECO:0000256" key="6">
    <source>
        <dbReference type="SAM" id="Phobius"/>
    </source>
</evidence>
<dbReference type="SUPFAM" id="SSF81296">
    <property type="entry name" value="E set domains"/>
    <property type="match status" value="1"/>
</dbReference>
<organism evidence="8 9">
    <name type="scientific">Agromyces badenianii</name>
    <dbReference type="NCBI Taxonomy" id="2080742"/>
    <lineage>
        <taxon>Bacteria</taxon>
        <taxon>Bacillati</taxon>
        <taxon>Actinomycetota</taxon>
        <taxon>Actinomycetes</taxon>
        <taxon>Micrococcales</taxon>
        <taxon>Microbacteriaceae</taxon>
        <taxon>Agromyces</taxon>
    </lineage>
</organism>
<feature type="compositionally biased region" description="Gly residues" evidence="5">
    <location>
        <begin position="241"/>
        <end position="266"/>
    </location>
</feature>
<feature type="transmembrane region" description="Helical" evidence="6">
    <location>
        <begin position="211"/>
        <end position="232"/>
    </location>
</feature>
<keyword evidence="6" id="KW-0812">Transmembrane</keyword>
<dbReference type="Gene3D" id="2.60.40.1220">
    <property type="match status" value="1"/>
</dbReference>
<evidence type="ECO:0000313" key="9">
    <source>
        <dbReference type="Proteomes" id="UP000244729"/>
    </source>
</evidence>
<dbReference type="GO" id="GO:0046688">
    <property type="term" value="P:response to copper ion"/>
    <property type="evidence" value="ECO:0007669"/>
    <property type="project" value="InterPro"/>
</dbReference>
<dbReference type="PANTHER" id="PTHR34820:SF4">
    <property type="entry name" value="INNER MEMBRANE PROTEIN YEBZ"/>
    <property type="match status" value="1"/>
</dbReference>
<feature type="region of interest" description="Disordered" evidence="5">
    <location>
        <begin position="151"/>
        <end position="206"/>
    </location>
</feature>
<evidence type="ECO:0000313" key="8">
    <source>
        <dbReference type="EMBL" id="AWB96484.1"/>
    </source>
</evidence>
<dbReference type="OrthoDB" id="5242236at2"/>
<keyword evidence="9" id="KW-1185">Reference proteome</keyword>
<dbReference type="PANTHER" id="PTHR34820">
    <property type="entry name" value="INNER MEMBRANE PROTEIN YEBZ"/>
    <property type="match status" value="1"/>
</dbReference>
<evidence type="ECO:0000256" key="3">
    <source>
        <dbReference type="ARBA" id="ARBA00022729"/>
    </source>
</evidence>
<keyword evidence="6" id="KW-0472">Membrane</keyword>
<gene>
    <name evidence="8" type="ORF">DCE93_13185</name>
</gene>
<keyword evidence="6" id="KW-1133">Transmembrane helix</keyword>
<dbReference type="InterPro" id="IPR032694">
    <property type="entry name" value="CopC/D"/>
</dbReference>
<dbReference type="Proteomes" id="UP000244729">
    <property type="component" value="Chromosome"/>
</dbReference>
<dbReference type="GO" id="GO:0005507">
    <property type="term" value="F:copper ion binding"/>
    <property type="evidence" value="ECO:0007669"/>
    <property type="project" value="InterPro"/>
</dbReference>
<dbReference type="InterPro" id="IPR014756">
    <property type="entry name" value="Ig_E-set"/>
</dbReference>
<dbReference type="KEGG" id="agm:DCE93_13185"/>
<dbReference type="GO" id="GO:0042597">
    <property type="term" value="C:periplasmic space"/>
    <property type="evidence" value="ECO:0007669"/>
    <property type="project" value="InterPro"/>
</dbReference>
<dbReference type="GO" id="GO:0030313">
    <property type="term" value="C:cell envelope"/>
    <property type="evidence" value="ECO:0007669"/>
    <property type="project" value="UniProtKB-SubCell"/>
</dbReference>
<keyword evidence="2" id="KW-0479">Metal-binding</keyword>
<dbReference type="AlphaFoldDB" id="A0A2S0WZ62"/>
<feature type="compositionally biased region" description="Basic and acidic residues" evidence="5">
    <location>
        <begin position="171"/>
        <end position="200"/>
    </location>
</feature>
<feature type="domain" description="CopC" evidence="7">
    <location>
        <begin position="67"/>
        <end position="159"/>
    </location>
</feature>